<feature type="region of interest" description="Disordered" evidence="1">
    <location>
        <begin position="36"/>
        <end position="141"/>
    </location>
</feature>
<feature type="compositionally biased region" description="Polar residues" evidence="1">
    <location>
        <begin position="125"/>
        <end position="134"/>
    </location>
</feature>
<protein>
    <submittedName>
        <fullName evidence="2">Uncharacterized protein</fullName>
    </submittedName>
</protein>
<reference evidence="2 3" key="1">
    <citation type="submission" date="2019-02" db="EMBL/GenBank/DDBJ databases">
        <title>Deep-cultivation of Planctomycetes and their phenomic and genomic characterization uncovers novel biology.</title>
        <authorList>
            <person name="Wiegand S."/>
            <person name="Jogler M."/>
            <person name="Boedeker C."/>
            <person name="Pinto D."/>
            <person name="Vollmers J."/>
            <person name="Rivas-Marin E."/>
            <person name="Kohn T."/>
            <person name="Peeters S.H."/>
            <person name="Heuer A."/>
            <person name="Rast P."/>
            <person name="Oberbeckmann S."/>
            <person name="Bunk B."/>
            <person name="Jeske O."/>
            <person name="Meyerdierks A."/>
            <person name="Storesund J.E."/>
            <person name="Kallscheuer N."/>
            <person name="Luecker S."/>
            <person name="Lage O.M."/>
            <person name="Pohl T."/>
            <person name="Merkel B.J."/>
            <person name="Hornburger P."/>
            <person name="Mueller R.-W."/>
            <person name="Bruemmer F."/>
            <person name="Labrenz M."/>
            <person name="Spormann A.M."/>
            <person name="Op den Camp H."/>
            <person name="Overmann J."/>
            <person name="Amann R."/>
            <person name="Jetten M.S.M."/>
            <person name="Mascher T."/>
            <person name="Medema M.H."/>
            <person name="Devos D.P."/>
            <person name="Kaster A.-K."/>
            <person name="Ovreas L."/>
            <person name="Rohde M."/>
            <person name="Galperin M.Y."/>
            <person name="Jogler C."/>
        </authorList>
    </citation>
    <scope>NUCLEOTIDE SEQUENCE [LARGE SCALE GENOMIC DNA]</scope>
    <source>
        <strain evidence="2 3">Pla175</strain>
    </source>
</reference>
<evidence type="ECO:0000313" key="3">
    <source>
        <dbReference type="Proteomes" id="UP000317429"/>
    </source>
</evidence>
<name>A0A518DIV2_9BACT</name>
<dbReference type="RefSeq" id="WP_145291466.1">
    <property type="nucleotide sequence ID" value="NZ_CP036291.1"/>
</dbReference>
<evidence type="ECO:0000313" key="2">
    <source>
        <dbReference type="EMBL" id="QDU91398.1"/>
    </source>
</evidence>
<gene>
    <name evidence="2" type="ORF">Pla175_48200</name>
</gene>
<organism evidence="2 3">
    <name type="scientific">Pirellulimonas nuda</name>
    <dbReference type="NCBI Taxonomy" id="2528009"/>
    <lineage>
        <taxon>Bacteria</taxon>
        <taxon>Pseudomonadati</taxon>
        <taxon>Planctomycetota</taxon>
        <taxon>Planctomycetia</taxon>
        <taxon>Pirellulales</taxon>
        <taxon>Lacipirellulaceae</taxon>
        <taxon>Pirellulimonas</taxon>
    </lineage>
</organism>
<accession>A0A518DIV2</accession>
<keyword evidence="3" id="KW-1185">Reference proteome</keyword>
<dbReference type="AlphaFoldDB" id="A0A518DIV2"/>
<dbReference type="EMBL" id="CP036291">
    <property type="protein sequence ID" value="QDU91398.1"/>
    <property type="molecule type" value="Genomic_DNA"/>
</dbReference>
<dbReference type="Proteomes" id="UP000317429">
    <property type="component" value="Chromosome"/>
</dbReference>
<sequence length="240" mass="26423">MTTTLLPLADADWLRALAPLLLIIFWVVRQVFEAAKGEKPQPQPGAKKPPVRPTPPAAAAAGRPQNDLRSEVDDFLRRTGRAPENRGPEKRPAAAQPARPPRRPRLELLVEDTPEPPRRKRLSEDQQQPASAPTPTAFEHKVDPQRAVGDRLKHLAESQLAENAAHMGDDIAQSDERLEARLHQTFDHRLGKLQSREQAPAAAVAGPTPAEQLFSMLSTPSGMQQAVLLNEVLRRPDSAL</sequence>
<dbReference type="OrthoDB" id="292303at2"/>
<evidence type="ECO:0000256" key="1">
    <source>
        <dbReference type="SAM" id="MobiDB-lite"/>
    </source>
</evidence>
<feature type="compositionally biased region" description="Basic and acidic residues" evidence="1">
    <location>
        <begin position="66"/>
        <end position="92"/>
    </location>
</feature>
<proteinExistence type="predicted"/>
<dbReference type="KEGG" id="pnd:Pla175_48200"/>